<dbReference type="InParanoid" id="A0A059ACG7"/>
<dbReference type="EMBL" id="KK198762">
    <property type="protein sequence ID" value="KCW51787.1"/>
    <property type="molecule type" value="Genomic_DNA"/>
</dbReference>
<name>A0A059ACG7_EUCGR</name>
<reference evidence="1" key="1">
    <citation type="submission" date="2013-07" db="EMBL/GenBank/DDBJ databases">
        <title>The genome of Eucalyptus grandis.</title>
        <authorList>
            <person name="Schmutz J."/>
            <person name="Hayes R."/>
            <person name="Myburg A."/>
            <person name="Tuskan G."/>
            <person name="Grattapaglia D."/>
            <person name="Rokhsar D.S."/>
        </authorList>
    </citation>
    <scope>NUCLEOTIDE SEQUENCE</scope>
    <source>
        <tissue evidence="1">Leaf extractions</tissue>
    </source>
</reference>
<gene>
    <name evidence="1" type="ORF">EUGRSUZ_J01237</name>
</gene>
<evidence type="ECO:0000313" key="1">
    <source>
        <dbReference type="EMBL" id="KCW51787.1"/>
    </source>
</evidence>
<proteinExistence type="predicted"/>
<protein>
    <submittedName>
        <fullName evidence="1">Uncharacterized protein</fullName>
    </submittedName>
</protein>
<organism evidence="1">
    <name type="scientific">Eucalyptus grandis</name>
    <name type="common">Flooded gum</name>
    <dbReference type="NCBI Taxonomy" id="71139"/>
    <lineage>
        <taxon>Eukaryota</taxon>
        <taxon>Viridiplantae</taxon>
        <taxon>Streptophyta</taxon>
        <taxon>Embryophyta</taxon>
        <taxon>Tracheophyta</taxon>
        <taxon>Spermatophyta</taxon>
        <taxon>Magnoliopsida</taxon>
        <taxon>eudicotyledons</taxon>
        <taxon>Gunneridae</taxon>
        <taxon>Pentapetalae</taxon>
        <taxon>rosids</taxon>
        <taxon>malvids</taxon>
        <taxon>Myrtales</taxon>
        <taxon>Myrtaceae</taxon>
        <taxon>Myrtoideae</taxon>
        <taxon>Eucalypteae</taxon>
        <taxon>Eucalyptus</taxon>
    </lineage>
</organism>
<accession>A0A059ACG7</accession>
<sequence length="101" mass="11451">MNAKVVVSLRDLVTFFILGVQVKDKSAVNFFSPSSLVGLSFSFLKYLDKQVFYLKEKFSPVLYITLLLSSWNGGVVRVRVRVIASSSILSFRLLVFLFCMD</sequence>
<dbReference type="AlphaFoldDB" id="A0A059ACG7"/>
<dbReference type="Gramene" id="KCW51787">
    <property type="protein sequence ID" value="KCW51787"/>
    <property type="gene ID" value="EUGRSUZ_J01237"/>
</dbReference>